<dbReference type="Proteomes" id="UP000093000">
    <property type="component" value="Unassembled WGS sequence"/>
</dbReference>
<evidence type="ECO:0000313" key="3">
    <source>
        <dbReference type="EMBL" id="OBZ82082.1"/>
    </source>
</evidence>
<protein>
    <submittedName>
        <fullName evidence="3">Uncharacterized protein C29B5.04c</fullName>
    </submittedName>
</protein>
<feature type="compositionally biased region" description="Polar residues" evidence="1">
    <location>
        <begin position="56"/>
        <end position="68"/>
    </location>
</feature>
<dbReference type="GO" id="GO:0008195">
    <property type="term" value="F:phosphatidate phosphatase activity"/>
    <property type="evidence" value="ECO:0007669"/>
    <property type="project" value="InterPro"/>
</dbReference>
<sequence length="491" mass="55385">MNNLPISSTKLRKRDQLLSFVQSKSHVLKQEFNRYASTSVPNLTSSSSSTRSTSSLNEQGHRTTVQRSETQEIDDILQDNNPEISQPQCILFPTYASPYQDLGYKVILSGWAFTKPTSSRLDRWLLAAGRSYGGLERDSVEDHHFSNLLNHFRSQSMRMTEIALALPSILKERMAEHINTGPTGRFQQELYLDPHVKGPCTVEASFLTDSAKVIASTSIDVIDHLGISIISDIDDTIKITGVLDGKDTILQNTFFRKARQVPHMSEVYQNWASIGAHIHYVSNSPWQVFPALSEFMTQQHFPQGSVHLRNVGTGDLLRNKPGKHKLEVISAILRDFPHRKFILVGDSGEMDPEIYQQIYELFPDQVIKIFIHDVSSERAINADRLARDRPDSYYSSVRKFLSRESIIRKGSSSQLVMDAMAQTEIPEEQQDMGDPQIPLLTKLEQFEARMKRVSGKLPDGLFTVFTLATQLILDPVVTEGFLMYSSSSSSS</sequence>
<evidence type="ECO:0000256" key="1">
    <source>
        <dbReference type="SAM" id="MobiDB-lite"/>
    </source>
</evidence>
<dbReference type="PANTHER" id="PTHR28208">
    <property type="entry name" value="PHOSPHATIDATE PHOSPHATASE APP1"/>
    <property type="match status" value="1"/>
</dbReference>
<evidence type="ECO:0000259" key="2">
    <source>
        <dbReference type="Pfam" id="PF09949"/>
    </source>
</evidence>
<dbReference type="InterPro" id="IPR019236">
    <property type="entry name" value="APP1_cat"/>
</dbReference>
<accession>A0A1C7MZ73</accession>
<dbReference type="AlphaFoldDB" id="A0A1C7MZ73"/>
<dbReference type="InParanoid" id="A0A1C7MZ73"/>
<feature type="region of interest" description="Disordered" evidence="1">
    <location>
        <begin position="39"/>
        <end position="69"/>
    </location>
</feature>
<reference evidence="3 4" key="1">
    <citation type="submission" date="2016-03" db="EMBL/GenBank/DDBJ databases">
        <title>Choanephora cucurbitarum.</title>
        <authorList>
            <person name="Min B."/>
            <person name="Park H."/>
            <person name="Park J.-H."/>
            <person name="Shin H.-D."/>
            <person name="Choi I.-G."/>
        </authorList>
    </citation>
    <scope>NUCLEOTIDE SEQUENCE [LARGE SCALE GENOMIC DNA]</scope>
    <source>
        <strain evidence="3 4">KUS-F28377</strain>
    </source>
</reference>
<dbReference type="Pfam" id="PF09949">
    <property type="entry name" value="APP1_cat"/>
    <property type="match status" value="1"/>
</dbReference>
<organism evidence="3 4">
    <name type="scientific">Choanephora cucurbitarum</name>
    <dbReference type="NCBI Taxonomy" id="101091"/>
    <lineage>
        <taxon>Eukaryota</taxon>
        <taxon>Fungi</taxon>
        <taxon>Fungi incertae sedis</taxon>
        <taxon>Mucoromycota</taxon>
        <taxon>Mucoromycotina</taxon>
        <taxon>Mucoromycetes</taxon>
        <taxon>Mucorales</taxon>
        <taxon>Mucorineae</taxon>
        <taxon>Choanephoraceae</taxon>
        <taxon>Choanephoroideae</taxon>
        <taxon>Choanephora</taxon>
    </lineage>
</organism>
<dbReference type="STRING" id="101091.A0A1C7MZ73"/>
<dbReference type="PANTHER" id="PTHR28208:SF3">
    <property type="entry name" value="PHOSPHATIDATE PHOSPHATASE APP1"/>
    <property type="match status" value="1"/>
</dbReference>
<dbReference type="EMBL" id="LUGH01000959">
    <property type="protein sequence ID" value="OBZ82082.1"/>
    <property type="molecule type" value="Genomic_DNA"/>
</dbReference>
<gene>
    <name evidence="3" type="ORF">A0J61_09868</name>
</gene>
<feature type="domain" description="Phosphatidate phosphatase APP1 catalytic" evidence="2">
    <location>
        <begin position="227"/>
        <end position="372"/>
    </location>
</feature>
<evidence type="ECO:0000313" key="4">
    <source>
        <dbReference type="Proteomes" id="UP000093000"/>
    </source>
</evidence>
<dbReference type="OrthoDB" id="2117591at2759"/>
<feature type="compositionally biased region" description="Low complexity" evidence="1">
    <location>
        <begin position="39"/>
        <end position="55"/>
    </location>
</feature>
<dbReference type="InterPro" id="IPR052935">
    <property type="entry name" value="Mg2+_PAP"/>
</dbReference>
<keyword evidence="4" id="KW-1185">Reference proteome</keyword>
<proteinExistence type="predicted"/>
<comment type="caution">
    <text evidence="3">The sequence shown here is derived from an EMBL/GenBank/DDBJ whole genome shotgun (WGS) entry which is preliminary data.</text>
</comment>
<name>A0A1C7MZ73_9FUNG</name>